<sequence>MPMAYQAADYVLPAGLLQALEGAIHLRRPLLLTGEPGTGKTTLADWAAQYLHQKYQGAPFHFRPEPLRFSTKTSSQARDLFYTYDALSHFQAANLKRDGGVQIGDYLELQALGRAIALSQPNPAYQKMVGDDWHDQAQGCVVLIDEIDKAPRDFTNDVLDEIDRQRFLLRETNTELERGKDVPVVVIMTSNSEKNLPDAFLRRCAFFHIEFPAQDDPLLRTIVSKHLGAATGATAQAREELIGFFYDARAASPRKKPATAELLGWLELLEMQNFAAKNAAERKQLQEYNLSFLVKTQEDLEAVRKLL</sequence>
<evidence type="ECO:0000313" key="2">
    <source>
        <dbReference type="EMBL" id="MBC6994462.1"/>
    </source>
</evidence>
<dbReference type="InterPro" id="IPR011704">
    <property type="entry name" value="ATPase_dyneun-rel_AAA"/>
</dbReference>
<dbReference type="Gene3D" id="3.40.50.300">
    <property type="entry name" value="P-loop containing nucleotide triphosphate hydrolases"/>
    <property type="match status" value="1"/>
</dbReference>
<evidence type="ECO:0000259" key="1">
    <source>
        <dbReference type="SMART" id="SM00382"/>
    </source>
</evidence>
<dbReference type="GO" id="GO:0005524">
    <property type="term" value="F:ATP binding"/>
    <property type="evidence" value="ECO:0007669"/>
    <property type="project" value="InterPro"/>
</dbReference>
<feature type="domain" description="AAA+ ATPase" evidence="1">
    <location>
        <begin position="26"/>
        <end position="215"/>
    </location>
</feature>
<dbReference type="Proteomes" id="UP000650081">
    <property type="component" value="Unassembled WGS sequence"/>
</dbReference>
<reference evidence="2" key="1">
    <citation type="submission" date="2020-08" db="EMBL/GenBank/DDBJ databases">
        <title>Lewinella bacteria from marine environments.</title>
        <authorList>
            <person name="Zhong Y."/>
        </authorList>
    </citation>
    <scope>NUCLEOTIDE SEQUENCE</scope>
    <source>
        <strain evidence="2">KCTC 42187</strain>
    </source>
</reference>
<dbReference type="SUPFAM" id="SSF52540">
    <property type="entry name" value="P-loop containing nucleoside triphosphate hydrolases"/>
    <property type="match status" value="1"/>
</dbReference>
<evidence type="ECO:0000313" key="3">
    <source>
        <dbReference type="Proteomes" id="UP000650081"/>
    </source>
</evidence>
<proteinExistence type="predicted"/>
<dbReference type="InterPro" id="IPR003593">
    <property type="entry name" value="AAA+_ATPase"/>
</dbReference>
<comment type="caution">
    <text evidence="2">The sequence shown here is derived from an EMBL/GenBank/DDBJ whole genome shotgun (WGS) entry which is preliminary data.</text>
</comment>
<organism evidence="2 3">
    <name type="scientific">Neolewinella lacunae</name>
    <dbReference type="NCBI Taxonomy" id="1517758"/>
    <lineage>
        <taxon>Bacteria</taxon>
        <taxon>Pseudomonadati</taxon>
        <taxon>Bacteroidota</taxon>
        <taxon>Saprospiria</taxon>
        <taxon>Saprospirales</taxon>
        <taxon>Lewinellaceae</taxon>
        <taxon>Neolewinella</taxon>
    </lineage>
</organism>
<accession>A0A923PPR5</accession>
<dbReference type="SMART" id="SM00382">
    <property type="entry name" value="AAA"/>
    <property type="match status" value="1"/>
</dbReference>
<dbReference type="EMBL" id="JACSIT010000100">
    <property type="protein sequence ID" value="MBC6994462.1"/>
    <property type="molecule type" value="Genomic_DNA"/>
</dbReference>
<gene>
    <name evidence="2" type="ORF">H9S92_09820</name>
</gene>
<dbReference type="AlphaFoldDB" id="A0A923PPR5"/>
<dbReference type="GO" id="GO:0016887">
    <property type="term" value="F:ATP hydrolysis activity"/>
    <property type="evidence" value="ECO:0007669"/>
    <property type="project" value="InterPro"/>
</dbReference>
<name>A0A923PPR5_9BACT</name>
<dbReference type="InterPro" id="IPR027417">
    <property type="entry name" value="P-loop_NTPase"/>
</dbReference>
<dbReference type="Pfam" id="PF07728">
    <property type="entry name" value="AAA_5"/>
    <property type="match status" value="1"/>
</dbReference>
<keyword evidence="3" id="KW-1185">Reference proteome</keyword>
<protein>
    <submittedName>
        <fullName evidence="2">AAA family ATPase</fullName>
    </submittedName>
</protein>